<gene>
    <name evidence="3" type="ORF">DMO17_18845</name>
</gene>
<evidence type="ECO:0000313" key="3">
    <source>
        <dbReference type="EMBL" id="PYC20255.1"/>
    </source>
</evidence>
<dbReference type="GO" id="GO:0003677">
    <property type="term" value="F:DNA binding"/>
    <property type="evidence" value="ECO:0007669"/>
    <property type="project" value="InterPro"/>
</dbReference>
<dbReference type="CDD" id="cd00093">
    <property type="entry name" value="HTH_XRE"/>
    <property type="match status" value="1"/>
</dbReference>
<dbReference type="PANTHER" id="PTHR43236:SF1">
    <property type="entry name" value="BLL7220 PROTEIN"/>
    <property type="match status" value="1"/>
</dbReference>
<evidence type="ECO:0000256" key="1">
    <source>
        <dbReference type="ARBA" id="ARBA00007227"/>
    </source>
</evidence>
<dbReference type="PANTHER" id="PTHR43236">
    <property type="entry name" value="ANTITOXIN HIGA1"/>
    <property type="match status" value="1"/>
</dbReference>
<dbReference type="Gene3D" id="1.10.10.2910">
    <property type="match status" value="1"/>
</dbReference>
<accession>A0A2V4KF74</accession>
<name>A0A2V4KF74_AQUAC</name>
<protein>
    <submittedName>
        <fullName evidence="3">Zinc peptidase</fullName>
    </submittedName>
</protein>
<evidence type="ECO:0000259" key="2">
    <source>
        <dbReference type="PROSITE" id="PS50943"/>
    </source>
</evidence>
<dbReference type="PROSITE" id="PS50943">
    <property type="entry name" value="HTH_CROC1"/>
    <property type="match status" value="1"/>
</dbReference>
<dbReference type="SUPFAM" id="SSF47413">
    <property type="entry name" value="lambda repressor-like DNA-binding domains"/>
    <property type="match status" value="1"/>
</dbReference>
<dbReference type="Pfam" id="PF01381">
    <property type="entry name" value="HTH_3"/>
    <property type="match status" value="1"/>
</dbReference>
<comment type="caution">
    <text evidence="3">The sequence shown here is derived from an EMBL/GenBank/DDBJ whole genome shotgun (WGS) entry which is preliminary data.</text>
</comment>
<reference evidence="3 4" key="1">
    <citation type="submission" date="2018-06" db="EMBL/GenBank/DDBJ databases">
        <title>Pseudomonas diversity within urban Lake Michigan freshwaters.</title>
        <authorList>
            <person name="Batrich M."/>
            <person name="Hatzopoulos T."/>
            <person name="Putonti C."/>
        </authorList>
    </citation>
    <scope>NUCLEOTIDE SEQUENCE [LARGE SCALE GENOMIC DNA]</scope>
    <source>
        <strain evidence="3 4">MB-090714</strain>
    </source>
</reference>
<dbReference type="Proteomes" id="UP000248146">
    <property type="component" value="Unassembled WGS sequence"/>
</dbReference>
<organism evidence="3 4">
    <name type="scientific">Aquipseudomonas alcaligenes</name>
    <name type="common">Pseudomonas alcaligenes</name>
    <dbReference type="NCBI Taxonomy" id="43263"/>
    <lineage>
        <taxon>Bacteria</taxon>
        <taxon>Pseudomonadati</taxon>
        <taxon>Pseudomonadota</taxon>
        <taxon>Gammaproteobacteria</taxon>
        <taxon>Pseudomonadales</taxon>
        <taxon>Pseudomonadaceae</taxon>
        <taxon>Aquipseudomonas</taxon>
    </lineage>
</organism>
<dbReference type="InterPro" id="IPR010359">
    <property type="entry name" value="IrrE_HExxH"/>
</dbReference>
<sequence length="352" mass="39998">MIHDRIRRARLLRGMSLEALSRQLGDITKQGLSKLEKGQIAPNSTRLLQLADALDVSPEYFFRPEPMALAPLEFRKLAKMPKYLQQQVEEQIREHLERYIALEMYFDPVDIATPNAPCQRYLVGSIEEAETAAEQLREDWQIGSDAISNLTELLEENGIKVALIDGPDDFDGACAATEDKQHVLIGLNASRPGERMRFTAAHELGHWVMCLPDEMPEKEKELCCHRFAGAFLYPKDRVKADFGVHRRTEVHPQELLIAKRQYGISMQAAMYRLKDLELLSAEGYRNLAIQFSARGWRKAEPEPQDCKPPQRFESLVYWGLAEGLFTSSRAAELLNRAVSALERDLVATMGTE</sequence>
<dbReference type="InterPro" id="IPR010982">
    <property type="entry name" value="Lambda_DNA-bd_dom_sf"/>
</dbReference>
<dbReference type="AlphaFoldDB" id="A0A2V4KF74"/>
<dbReference type="SMART" id="SM00530">
    <property type="entry name" value="HTH_XRE"/>
    <property type="match status" value="1"/>
</dbReference>
<comment type="similarity">
    <text evidence="1">Belongs to the short-chain fatty acyl-CoA assimilation regulator (ScfR) family.</text>
</comment>
<proteinExistence type="inferred from homology"/>
<dbReference type="RefSeq" id="WP_110684017.1">
    <property type="nucleotide sequence ID" value="NZ_QJRX01000011.1"/>
</dbReference>
<evidence type="ECO:0000313" key="4">
    <source>
        <dbReference type="Proteomes" id="UP000248146"/>
    </source>
</evidence>
<dbReference type="InterPro" id="IPR052345">
    <property type="entry name" value="Rad_response_metalloprotease"/>
</dbReference>
<feature type="domain" description="HTH cro/C1-type" evidence="2">
    <location>
        <begin position="6"/>
        <end position="61"/>
    </location>
</feature>
<dbReference type="EMBL" id="QJRX01000011">
    <property type="protein sequence ID" value="PYC20255.1"/>
    <property type="molecule type" value="Genomic_DNA"/>
</dbReference>
<dbReference type="InterPro" id="IPR001387">
    <property type="entry name" value="Cro/C1-type_HTH"/>
</dbReference>
<dbReference type="Pfam" id="PF06114">
    <property type="entry name" value="Peptidase_M78"/>
    <property type="match status" value="1"/>
</dbReference>
<dbReference type="OrthoDB" id="9794834at2"/>
<dbReference type="Gene3D" id="1.10.260.40">
    <property type="entry name" value="lambda repressor-like DNA-binding domains"/>
    <property type="match status" value="1"/>
</dbReference>